<reference evidence="2" key="1">
    <citation type="submission" date="2020-02" db="EMBL/GenBank/DDBJ databases">
        <authorList>
            <person name="Meier V. D."/>
        </authorList>
    </citation>
    <scope>NUCLEOTIDE SEQUENCE</scope>
    <source>
        <strain evidence="2">AVDCRST_MAG58</strain>
    </source>
</reference>
<protein>
    <submittedName>
        <fullName evidence="2">Uncharacterized protein</fullName>
    </submittedName>
</protein>
<organism evidence="2">
    <name type="scientific">uncultured Rubrobacteraceae bacterium</name>
    <dbReference type="NCBI Taxonomy" id="349277"/>
    <lineage>
        <taxon>Bacteria</taxon>
        <taxon>Bacillati</taxon>
        <taxon>Actinomycetota</taxon>
        <taxon>Rubrobacteria</taxon>
        <taxon>Rubrobacterales</taxon>
        <taxon>Rubrobacteraceae</taxon>
        <taxon>environmental samples</taxon>
    </lineage>
</organism>
<evidence type="ECO:0000256" key="1">
    <source>
        <dbReference type="SAM" id="MobiDB-lite"/>
    </source>
</evidence>
<feature type="region of interest" description="Disordered" evidence="1">
    <location>
        <begin position="1"/>
        <end position="41"/>
    </location>
</feature>
<dbReference type="EMBL" id="CADCVF010000084">
    <property type="protein sequence ID" value="CAA9473273.1"/>
    <property type="molecule type" value="Genomic_DNA"/>
</dbReference>
<accession>A0A6J4RGT8</accession>
<dbReference type="AlphaFoldDB" id="A0A6J4RGT8"/>
<evidence type="ECO:0000313" key="2">
    <source>
        <dbReference type="EMBL" id="CAA9473273.1"/>
    </source>
</evidence>
<proteinExistence type="predicted"/>
<name>A0A6J4RGT8_9ACTN</name>
<gene>
    <name evidence="2" type="ORF">AVDCRST_MAG58-4087</name>
</gene>
<sequence length="41" mass="4321">MSDAGDVEVGYVRTSKKAHNPKLQRPPGTAATIPRRGSVTA</sequence>